<dbReference type="STRING" id="112248.SAMN05444392_11054"/>
<dbReference type="InterPro" id="IPR014721">
    <property type="entry name" value="Ribsml_uS5_D2-typ_fold_subgr"/>
</dbReference>
<dbReference type="Proteomes" id="UP000184476">
    <property type="component" value="Unassembled WGS sequence"/>
</dbReference>
<dbReference type="NCBIfam" id="TIGR00368">
    <property type="entry name" value="YifB family Mg chelatase-like AAA ATPase"/>
    <property type="match status" value="1"/>
</dbReference>
<dbReference type="InterPro" id="IPR027417">
    <property type="entry name" value="P-loop_NTPase"/>
</dbReference>
<name>A0A1M4ZQ64_9BACL</name>
<feature type="domain" description="AAA+ ATPase" evidence="4">
    <location>
        <begin position="228"/>
        <end position="365"/>
    </location>
</feature>
<proteinExistence type="inferred from homology"/>
<dbReference type="AlphaFoldDB" id="A0A1M4ZQ64"/>
<dbReference type="InterPro" id="IPR045006">
    <property type="entry name" value="CHLI-like"/>
</dbReference>
<evidence type="ECO:0000313" key="5">
    <source>
        <dbReference type="EMBL" id="SHF20203.1"/>
    </source>
</evidence>
<keyword evidence="6" id="KW-1185">Reference proteome</keyword>
<dbReference type="Gene3D" id="3.30.230.10">
    <property type="match status" value="1"/>
</dbReference>
<dbReference type="PRINTS" id="PR01657">
    <property type="entry name" value="MCMFAMILY"/>
</dbReference>
<gene>
    <name evidence="5" type="ORF">SAMN05444392_11054</name>
</gene>
<dbReference type="Pfam" id="PF01078">
    <property type="entry name" value="Mg_chelatase"/>
    <property type="match status" value="1"/>
</dbReference>
<keyword evidence="3" id="KW-0067">ATP-binding</keyword>
<dbReference type="Pfam" id="PF13541">
    <property type="entry name" value="ChlI"/>
    <property type="match status" value="1"/>
</dbReference>
<dbReference type="InterPro" id="IPR000523">
    <property type="entry name" value="Mg_chelatse_chII-like_cat_dom"/>
</dbReference>
<evidence type="ECO:0000256" key="2">
    <source>
        <dbReference type="ARBA" id="ARBA00022741"/>
    </source>
</evidence>
<dbReference type="SUPFAM" id="SSF52540">
    <property type="entry name" value="P-loop containing nucleoside triphosphate hydrolases"/>
    <property type="match status" value="1"/>
</dbReference>
<dbReference type="PANTHER" id="PTHR32039:SF7">
    <property type="entry name" value="COMPETENCE PROTEIN COMM"/>
    <property type="match status" value="1"/>
</dbReference>
<accession>A0A1M4ZQ64</accession>
<dbReference type="EMBL" id="FQVL01000010">
    <property type="protein sequence ID" value="SHF20203.1"/>
    <property type="molecule type" value="Genomic_DNA"/>
</dbReference>
<dbReference type="InterPro" id="IPR003593">
    <property type="entry name" value="AAA+_ATPase"/>
</dbReference>
<evidence type="ECO:0000256" key="1">
    <source>
        <dbReference type="ARBA" id="ARBA00006354"/>
    </source>
</evidence>
<dbReference type="GO" id="GO:0003677">
    <property type="term" value="F:DNA binding"/>
    <property type="evidence" value="ECO:0007669"/>
    <property type="project" value="InterPro"/>
</dbReference>
<keyword evidence="2" id="KW-0547">Nucleotide-binding</keyword>
<dbReference type="PANTHER" id="PTHR32039">
    <property type="entry name" value="MAGNESIUM-CHELATASE SUBUNIT CHLI"/>
    <property type="match status" value="1"/>
</dbReference>
<reference evidence="5 6" key="1">
    <citation type="submission" date="2016-11" db="EMBL/GenBank/DDBJ databases">
        <authorList>
            <person name="Jaros S."/>
            <person name="Januszkiewicz K."/>
            <person name="Wedrychowicz H."/>
        </authorList>
    </citation>
    <scope>NUCLEOTIDE SEQUENCE [LARGE SCALE GENOMIC DNA]</scope>
    <source>
        <strain evidence="5 6">DSM 44666</strain>
    </source>
</reference>
<dbReference type="SMART" id="SM00382">
    <property type="entry name" value="AAA"/>
    <property type="match status" value="1"/>
</dbReference>
<evidence type="ECO:0000256" key="3">
    <source>
        <dbReference type="ARBA" id="ARBA00022840"/>
    </source>
</evidence>
<evidence type="ECO:0000313" key="6">
    <source>
        <dbReference type="Proteomes" id="UP000184476"/>
    </source>
</evidence>
<comment type="similarity">
    <text evidence="1">Belongs to the Mg-chelatase subunits D/I family. ComM subfamily.</text>
</comment>
<sequence>MTNPHEFLYLDYFFGAMFLYSCLHSATSIGIDGLLVTVELDISNGLPMFEIVGLPDSAVREAKERVRIGLKNSGFQFPLQRITVNLAPADVKKEGTIFDLAIALSLLGASEQLEIKNLRKTLVLGELTLDGRLRPLSGVLSMVMEGVRQGFTTVILPAENAEEAKLVETMNVIPAAHLKDAVRFVQSEDTPHLCEVASSTEEIESSVDFSDVQGYYPVKRAMEVAAAGGHNILLVGPPGSGKTMLSKRMASILPEMNRAEALEVTKIYSVAGLTKNRGRLITKRPFRSPHHSVSPVGLVGGGSIPKPGEISFAHRGVLFLDEMPEFSKTALEVIRQPLEDGEVTISRARATYTYPASILLVGSINPCP</sequence>
<protein>
    <submittedName>
        <fullName evidence="5">Mg chelatase-related protein</fullName>
    </submittedName>
</protein>
<dbReference type="InterPro" id="IPR004482">
    <property type="entry name" value="Mg_chelat-rel"/>
</dbReference>
<dbReference type="InterPro" id="IPR001208">
    <property type="entry name" value="MCM_dom"/>
</dbReference>
<organism evidence="5 6">
    <name type="scientific">Seinonella peptonophila</name>
    <dbReference type="NCBI Taxonomy" id="112248"/>
    <lineage>
        <taxon>Bacteria</taxon>
        <taxon>Bacillati</taxon>
        <taxon>Bacillota</taxon>
        <taxon>Bacilli</taxon>
        <taxon>Bacillales</taxon>
        <taxon>Thermoactinomycetaceae</taxon>
        <taxon>Seinonella</taxon>
    </lineage>
</organism>
<evidence type="ECO:0000259" key="4">
    <source>
        <dbReference type="SMART" id="SM00382"/>
    </source>
</evidence>
<dbReference type="GO" id="GO:0005524">
    <property type="term" value="F:ATP binding"/>
    <property type="evidence" value="ECO:0007669"/>
    <property type="project" value="UniProtKB-KW"/>
</dbReference>
<dbReference type="InterPro" id="IPR020568">
    <property type="entry name" value="Ribosomal_Su5_D2-typ_SF"/>
</dbReference>
<dbReference type="SUPFAM" id="SSF54211">
    <property type="entry name" value="Ribosomal protein S5 domain 2-like"/>
    <property type="match status" value="1"/>
</dbReference>
<dbReference type="Gene3D" id="3.40.50.300">
    <property type="entry name" value="P-loop containing nucleotide triphosphate hydrolases"/>
    <property type="match status" value="1"/>
</dbReference>